<protein>
    <submittedName>
        <fullName evidence="1">Uncharacterized protein</fullName>
    </submittedName>
</protein>
<name>G4YMF7_PHYSP</name>
<dbReference type="AlphaFoldDB" id="G4YMF7"/>
<dbReference type="InParanoid" id="G4YMF7"/>
<proteinExistence type="predicted"/>
<organism evidence="1 2">
    <name type="scientific">Phytophthora sojae (strain P6497)</name>
    <name type="common">Soybean stem and root rot agent</name>
    <name type="synonym">Phytophthora megasperma f. sp. glycines</name>
    <dbReference type="NCBI Taxonomy" id="1094619"/>
    <lineage>
        <taxon>Eukaryota</taxon>
        <taxon>Sar</taxon>
        <taxon>Stramenopiles</taxon>
        <taxon>Oomycota</taxon>
        <taxon>Peronosporomycetes</taxon>
        <taxon>Peronosporales</taxon>
        <taxon>Peronosporaceae</taxon>
        <taxon>Phytophthora</taxon>
    </lineage>
</organism>
<sequence>TEARICPVSSFCRVKALKNIFVEPLKNVGATQLDTIQDIGLELELRNITERLHMTVYLRDTRIATEQLYQKQSSYLPS</sequence>
<evidence type="ECO:0000313" key="1">
    <source>
        <dbReference type="EMBL" id="EGZ28583.1"/>
    </source>
</evidence>
<dbReference type="KEGG" id="psoj:PHYSODRAFT_471135"/>
<accession>G4YMF7</accession>
<reference evidence="1 2" key="1">
    <citation type="journal article" date="2006" name="Science">
        <title>Phytophthora genome sequences uncover evolutionary origins and mechanisms of pathogenesis.</title>
        <authorList>
            <person name="Tyler B.M."/>
            <person name="Tripathy S."/>
            <person name="Zhang X."/>
            <person name="Dehal P."/>
            <person name="Jiang R.H."/>
            <person name="Aerts A."/>
            <person name="Arredondo F.D."/>
            <person name="Baxter L."/>
            <person name="Bensasson D."/>
            <person name="Beynon J.L."/>
            <person name="Chapman J."/>
            <person name="Damasceno C.M."/>
            <person name="Dorrance A.E."/>
            <person name="Dou D."/>
            <person name="Dickerman A.W."/>
            <person name="Dubchak I.L."/>
            <person name="Garbelotto M."/>
            <person name="Gijzen M."/>
            <person name="Gordon S.G."/>
            <person name="Govers F."/>
            <person name="Grunwald N.J."/>
            <person name="Huang W."/>
            <person name="Ivors K.L."/>
            <person name="Jones R.W."/>
            <person name="Kamoun S."/>
            <person name="Krampis K."/>
            <person name="Lamour K.H."/>
            <person name="Lee M.K."/>
            <person name="McDonald W.H."/>
            <person name="Medina M."/>
            <person name="Meijer H.J."/>
            <person name="Nordberg E.K."/>
            <person name="Maclean D.J."/>
            <person name="Ospina-Giraldo M.D."/>
            <person name="Morris P.F."/>
            <person name="Phuntumart V."/>
            <person name="Putnam N.H."/>
            <person name="Rash S."/>
            <person name="Rose J.K."/>
            <person name="Sakihama Y."/>
            <person name="Salamov A.A."/>
            <person name="Savidor A."/>
            <person name="Scheuring C.F."/>
            <person name="Smith B.M."/>
            <person name="Sobral B.W."/>
            <person name="Terry A."/>
            <person name="Torto-Alalibo T.A."/>
            <person name="Win J."/>
            <person name="Xu Z."/>
            <person name="Zhang H."/>
            <person name="Grigoriev I.V."/>
            <person name="Rokhsar D.S."/>
            <person name="Boore J.L."/>
        </authorList>
    </citation>
    <scope>NUCLEOTIDE SEQUENCE [LARGE SCALE GENOMIC DNA]</scope>
    <source>
        <strain evidence="1 2">P6497</strain>
    </source>
</reference>
<dbReference type="GeneID" id="20654057"/>
<dbReference type="EMBL" id="JH159151">
    <property type="protein sequence ID" value="EGZ28583.1"/>
    <property type="molecule type" value="Genomic_DNA"/>
</dbReference>
<keyword evidence="2" id="KW-1185">Reference proteome</keyword>
<dbReference type="RefSeq" id="XP_009515858.1">
    <property type="nucleotide sequence ID" value="XM_009517563.1"/>
</dbReference>
<dbReference type="Proteomes" id="UP000002640">
    <property type="component" value="Unassembled WGS sequence"/>
</dbReference>
<evidence type="ECO:0000313" key="2">
    <source>
        <dbReference type="Proteomes" id="UP000002640"/>
    </source>
</evidence>
<feature type="non-terminal residue" evidence="1">
    <location>
        <position position="1"/>
    </location>
</feature>
<gene>
    <name evidence="1" type="ORF">PHYSODRAFT_471135</name>
</gene>